<keyword evidence="2" id="KW-0614">Plasmid</keyword>
<name>A0A2K1FWJ1_9PROT</name>
<gene>
    <name evidence="2" type="ORF">C1S70_20795</name>
</gene>
<geneLocation type="plasmid" evidence="2">
    <name>p13unnamed</name>
</geneLocation>
<feature type="compositionally biased region" description="Polar residues" evidence="1">
    <location>
        <begin position="52"/>
        <end position="62"/>
    </location>
</feature>
<evidence type="ECO:0000313" key="2">
    <source>
        <dbReference type="EMBL" id="PNQ96921.1"/>
    </source>
</evidence>
<proteinExistence type="predicted"/>
<organism evidence="2 3">
    <name type="scientific">Azospirillum argentinense</name>
    <dbReference type="NCBI Taxonomy" id="2970906"/>
    <lineage>
        <taxon>Bacteria</taxon>
        <taxon>Pseudomonadati</taxon>
        <taxon>Pseudomonadota</taxon>
        <taxon>Alphaproteobacteria</taxon>
        <taxon>Rhodospirillales</taxon>
        <taxon>Azospirillaceae</taxon>
        <taxon>Azospirillum</taxon>
    </lineage>
</organism>
<reference evidence="2 3" key="1">
    <citation type="submission" date="2018-01" db="EMBL/GenBank/DDBJ databases">
        <title>Whole genome sequence of Azospirillum brasilense REC3 isolated from strawberry roots.</title>
        <authorList>
            <person name="Fontana C.A."/>
            <person name="Salazar S.M."/>
            <person name="Bassi D."/>
            <person name="Puglisi E."/>
            <person name="Lovaisa N.C."/>
            <person name="Toffoli L.M."/>
            <person name="Pedraza R."/>
            <person name="Cocconcelli P.S."/>
        </authorList>
    </citation>
    <scope>NUCLEOTIDE SEQUENCE [LARGE SCALE GENOMIC DNA]</scope>
    <source>
        <strain evidence="2 3">REC3</strain>
        <plasmid evidence="2">p13unnamed</plasmid>
    </source>
</reference>
<comment type="caution">
    <text evidence="2">The sequence shown here is derived from an EMBL/GenBank/DDBJ whole genome shotgun (WGS) entry which is preliminary data.</text>
</comment>
<protein>
    <submittedName>
        <fullName evidence="2">Uncharacterized protein</fullName>
    </submittedName>
</protein>
<feature type="compositionally biased region" description="Basic and acidic residues" evidence="1">
    <location>
        <begin position="39"/>
        <end position="49"/>
    </location>
</feature>
<feature type="region of interest" description="Disordered" evidence="1">
    <location>
        <begin position="30"/>
        <end position="62"/>
    </location>
</feature>
<dbReference type="AlphaFoldDB" id="A0A2K1FWJ1"/>
<evidence type="ECO:0000256" key="1">
    <source>
        <dbReference type="SAM" id="MobiDB-lite"/>
    </source>
</evidence>
<evidence type="ECO:0000313" key="3">
    <source>
        <dbReference type="Proteomes" id="UP000236268"/>
    </source>
</evidence>
<accession>A0A2K1FWJ1</accession>
<dbReference type="Proteomes" id="UP000236268">
    <property type="component" value="Unassembled WGS sequence"/>
</dbReference>
<sequence length="62" mass="6652">MAWPPLWPTSPTRACARWRDGQGIWRRAVLNSPLPSGERVARRAGEGDAHGGTSSKSATPSP</sequence>
<dbReference type="EMBL" id="POWG01000024">
    <property type="protein sequence ID" value="PNQ96921.1"/>
    <property type="molecule type" value="Genomic_DNA"/>
</dbReference>